<evidence type="ECO:0000256" key="2">
    <source>
        <dbReference type="SAM" id="Phobius"/>
    </source>
</evidence>
<reference evidence="4 5" key="1">
    <citation type="submission" date="2016-12" db="EMBL/GenBank/DDBJ databases">
        <title>Isolation and genomic insights into novel planktonic Zetaproteobacteria from stratified waters of the Chesapeake Bay.</title>
        <authorList>
            <person name="McAllister S.M."/>
            <person name="Kato S."/>
            <person name="Chan C.S."/>
            <person name="Chiu B.K."/>
            <person name="Field E.K."/>
        </authorList>
    </citation>
    <scope>NUCLEOTIDE SEQUENCE [LARGE SCALE GENOMIC DNA]</scope>
    <source>
        <strain evidence="4 5">CP-8</strain>
    </source>
</reference>
<feature type="domain" description="Putative Flp pilus-assembly TadG-like N-terminal" evidence="3">
    <location>
        <begin position="10"/>
        <end position="56"/>
    </location>
</feature>
<dbReference type="RefSeq" id="WP_100265197.1">
    <property type="nucleotide sequence ID" value="NZ_CP018800.1"/>
</dbReference>
<dbReference type="KEGG" id="mfn:Ga0123462_0905"/>
<organism evidence="4 5">
    <name type="scientific">Mariprofundus ferrinatatus</name>
    <dbReference type="NCBI Taxonomy" id="1921087"/>
    <lineage>
        <taxon>Bacteria</taxon>
        <taxon>Pseudomonadati</taxon>
        <taxon>Pseudomonadota</taxon>
        <taxon>Candidatius Mariprofundia</taxon>
        <taxon>Mariprofundales</taxon>
        <taxon>Mariprofundaceae</taxon>
        <taxon>Mariprofundus</taxon>
    </lineage>
</organism>
<dbReference type="OrthoDB" id="8014659at2"/>
<sequence>MCMQSRKERGAILIMTLVYSVVLIGIAALALDVGRLLLLHSEMSNAADAAALAAAAELDGKDDARARARTAARELLSHTGRFAKKQDLLNNAALPDSAFTFYCAIGSEFDLDSSAACSDSNEDHPYYDAATDAEAHYVKVTLADDGGTDDYYVIDLLFFPVINLITNDDTILASAHAEATAGRNNLICNYPPLMICDPFEGEGGLKNNLTRGQQIRLKAQGPNTSWAPGDFGFLQPTAGPGADNLKEAIADEGIQGCTPRIVTTNPGEVVSTTDPFNSRFDEGGKKNEYPPAPNVIDYPNDQTWVSYDNCKDDSKCRIGNNDWSRLDYWNEFHGGTPPTTLDFDDEDGIPFNDATRYDFYRWEVLNDELPCSEGYAFFKDQKGNLSGDTLSCSGNPSASFDKKDYVATEVLNKGSWVTEYFTSPGHGPIVEGIPSNKDDDLLNRRVLYIATLSCDALGMNGKTTNIPVNSPDGFAKIFLIKHSLGPSYADLDGEYQGWSDTTESTQHVDLQLYE</sequence>
<dbReference type="Proteomes" id="UP000231637">
    <property type="component" value="Chromosome"/>
</dbReference>
<evidence type="ECO:0000313" key="4">
    <source>
        <dbReference type="EMBL" id="ATX81774.1"/>
    </source>
</evidence>
<feature type="region of interest" description="Disordered" evidence="1">
    <location>
        <begin position="260"/>
        <end position="294"/>
    </location>
</feature>
<dbReference type="Pfam" id="PF13400">
    <property type="entry name" value="Tad"/>
    <property type="match status" value="1"/>
</dbReference>
<keyword evidence="2" id="KW-0812">Transmembrane</keyword>
<dbReference type="EMBL" id="CP018800">
    <property type="protein sequence ID" value="ATX81774.1"/>
    <property type="molecule type" value="Genomic_DNA"/>
</dbReference>
<dbReference type="InterPro" id="IPR028087">
    <property type="entry name" value="Tad_N"/>
</dbReference>
<feature type="transmembrane region" description="Helical" evidence="2">
    <location>
        <begin position="12"/>
        <end position="31"/>
    </location>
</feature>
<keyword evidence="5" id="KW-1185">Reference proteome</keyword>
<evidence type="ECO:0000313" key="5">
    <source>
        <dbReference type="Proteomes" id="UP000231637"/>
    </source>
</evidence>
<keyword evidence="2" id="KW-1133">Transmembrane helix</keyword>
<proteinExistence type="predicted"/>
<name>A0A2K8L9Z9_9PROT</name>
<accession>A0A2K8L9Z9</accession>
<protein>
    <submittedName>
        <fullName evidence="4">Flp pilus-assembly TadE/G-like</fullName>
    </submittedName>
</protein>
<evidence type="ECO:0000259" key="3">
    <source>
        <dbReference type="Pfam" id="PF13400"/>
    </source>
</evidence>
<feature type="compositionally biased region" description="Polar residues" evidence="1">
    <location>
        <begin position="261"/>
        <end position="276"/>
    </location>
</feature>
<feature type="compositionally biased region" description="Basic and acidic residues" evidence="1">
    <location>
        <begin position="279"/>
        <end position="288"/>
    </location>
</feature>
<evidence type="ECO:0000256" key="1">
    <source>
        <dbReference type="SAM" id="MobiDB-lite"/>
    </source>
</evidence>
<gene>
    <name evidence="4" type="ORF">Ga0123462_0905</name>
</gene>
<dbReference type="AlphaFoldDB" id="A0A2K8L9Z9"/>
<keyword evidence="2" id="KW-0472">Membrane</keyword>